<evidence type="ECO:0000313" key="2">
    <source>
        <dbReference type="EMBL" id="GIY74156.1"/>
    </source>
</evidence>
<reference evidence="2 3" key="1">
    <citation type="submission" date="2021-06" db="EMBL/GenBank/DDBJ databases">
        <title>Caerostris extrusa draft genome.</title>
        <authorList>
            <person name="Kono N."/>
            <person name="Arakawa K."/>
        </authorList>
    </citation>
    <scope>NUCLEOTIDE SEQUENCE [LARGE SCALE GENOMIC DNA]</scope>
</reference>
<keyword evidence="3" id="KW-1185">Reference proteome</keyword>
<feature type="compositionally biased region" description="Basic and acidic residues" evidence="1">
    <location>
        <begin position="108"/>
        <end position="132"/>
    </location>
</feature>
<sequence>MLVSSGQKPYTSQKKRQSHQNVGDRILCRFHLFSSWSASFNAKQSSINLASNPTLSTDKTTIQKTTTVKSLVNRHQQKCNHTSTKKKKTSSSRSCALSPTHTFYFKNGTKDGERMQKEDLPTATERVERPTSRCEFTAGLP</sequence>
<evidence type="ECO:0000256" key="1">
    <source>
        <dbReference type="SAM" id="MobiDB-lite"/>
    </source>
</evidence>
<organism evidence="2 3">
    <name type="scientific">Caerostris extrusa</name>
    <name type="common">Bark spider</name>
    <name type="synonym">Caerostris bankana</name>
    <dbReference type="NCBI Taxonomy" id="172846"/>
    <lineage>
        <taxon>Eukaryota</taxon>
        <taxon>Metazoa</taxon>
        <taxon>Ecdysozoa</taxon>
        <taxon>Arthropoda</taxon>
        <taxon>Chelicerata</taxon>
        <taxon>Arachnida</taxon>
        <taxon>Araneae</taxon>
        <taxon>Araneomorphae</taxon>
        <taxon>Entelegynae</taxon>
        <taxon>Araneoidea</taxon>
        <taxon>Araneidae</taxon>
        <taxon>Caerostris</taxon>
    </lineage>
</organism>
<gene>
    <name evidence="2" type="ORF">CEXT_190751</name>
</gene>
<dbReference type="EMBL" id="BPLR01015177">
    <property type="protein sequence ID" value="GIY74156.1"/>
    <property type="molecule type" value="Genomic_DNA"/>
</dbReference>
<feature type="region of interest" description="Disordered" evidence="1">
    <location>
        <begin position="1"/>
        <end position="21"/>
    </location>
</feature>
<dbReference type="Proteomes" id="UP001054945">
    <property type="component" value="Unassembled WGS sequence"/>
</dbReference>
<feature type="region of interest" description="Disordered" evidence="1">
    <location>
        <begin position="72"/>
        <end position="141"/>
    </location>
</feature>
<name>A0AAV4VV54_CAEEX</name>
<comment type="caution">
    <text evidence="2">The sequence shown here is derived from an EMBL/GenBank/DDBJ whole genome shotgun (WGS) entry which is preliminary data.</text>
</comment>
<protein>
    <submittedName>
        <fullName evidence="2">Uncharacterized protein</fullName>
    </submittedName>
</protein>
<evidence type="ECO:0000313" key="3">
    <source>
        <dbReference type="Proteomes" id="UP001054945"/>
    </source>
</evidence>
<proteinExistence type="predicted"/>
<feature type="compositionally biased region" description="Basic residues" evidence="1">
    <location>
        <begin position="75"/>
        <end position="90"/>
    </location>
</feature>
<dbReference type="AlphaFoldDB" id="A0AAV4VV54"/>
<feature type="compositionally biased region" description="Polar residues" evidence="1">
    <location>
        <begin position="1"/>
        <end position="12"/>
    </location>
</feature>
<accession>A0AAV4VV54</accession>